<dbReference type="GO" id="GO:0005739">
    <property type="term" value="C:mitochondrion"/>
    <property type="evidence" value="ECO:0007669"/>
    <property type="project" value="TreeGrafter"/>
</dbReference>
<evidence type="ECO:0000313" key="1">
    <source>
        <dbReference type="EMBL" id="KAJ9629243.1"/>
    </source>
</evidence>
<proteinExistence type="predicted"/>
<keyword evidence="2" id="KW-1185">Reference proteome</keyword>
<accession>A0AA38XZD7</accession>
<dbReference type="Proteomes" id="UP001172681">
    <property type="component" value="Unassembled WGS sequence"/>
</dbReference>
<dbReference type="PANTHER" id="PTHR11803">
    <property type="entry name" value="2-IMINOBUTANOATE/2-IMINOPROPANOATE DEAMINASE RIDA"/>
    <property type="match status" value="1"/>
</dbReference>
<dbReference type="GO" id="GO:0019239">
    <property type="term" value="F:deaminase activity"/>
    <property type="evidence" value="ECO:0007669"/>
    <property type="project" value="TreeGrafter"/>
</dbReference>
<gene>
    <name evidence="1" type="ORF">H2204_008883</name>
</gene>
<reference evidence="1" key="1">
    <citation type="submission" date="2022-10" db="EMBL/GenBank/DDBJ databases">
        <title>Culturing micro-colonial fungi from biological soil crusts in the Mojave desert and describing Neophaeococcomyces mojavensis, and introducing the new genera and species Taxawa tesnikishii.</title>
        <authorList>
            <person name="Kurbessoian T."/>
            <person name="Stajich J.E."/>
        </authorList>
    </citation>
    <scope>NUCLEOTIDE SEQUENCE</scope>
    <source>
        <strain evidence="1">TK_35</strain>
    </source>
</reference>
<protein>
    <submittedName>
        <fullName evidence="1">Uncharacterized protein</fullName>
    </submittedName>
</protein>
<name>A0AA38XZD7_9EURO</name>
<dbReference type="InterPro" id="IPR006175">
    <property type="entry name" value="YjgF/YER057c/UK114"/>
</dbReference>
<dbReference type="Pfam" id="PF01042">
    <property type="entry name" value="Ribonuc_L-PSP"/>
    <property type="match status" value="1"/>
</dbReference>
<sequence>MSGLTYTQTPGPLGTLFAENGTSHTVTIPAQTSIVITSGQPGFNLETGKLVTSSVREEIEACFNCVEAALLSAGVKNGLAAIFKMTSFLLDVRLEGEMMEVWRRRVPGHKPTWITVGVAALAVPGMHIEMQAEALIA</sequence>
<dbReference type="InterPro" id="IPR035959">
    <property type="entry name" value="RutC-like_sf"/>
</dbReference>
<dbReference type="PANTHER" id="PTHR11803:SF39">
    <property type="entry name" value="2-IMINOBUTANOATE_2-IMINOPROPANOATE DEAMINASE"/>
    <property type="match status" value="1"/>
</dbReference>
<organism evidence="1 2">
    <name type="scientific">Knufia peltigerae</name>
    <dbReference type="NCBI Taxonomy" id="1002370"/>
    <lineage>
        <taxon>Eukaryota</taxon>
        <taxon>Fungi</taxon>
        <taxon>Dikarya</taxon>
        <taxon>Ascomycota</taxon>
        <taxon>Pezizomycotina</taxon>
        <taxon>Eurotiomycetes</taxon>
        <taxon>Chaetothyriomycetidae</taxon>
        <taxon>Chaetothyriales</taxon>
        <taxon>Trichomeriaceae</taxon>
        <taxon>Knufia</taxon>
    </lineage>
</organism>
<dbReference type="SUPFAM" id="SSF55298">
    <property type="entry name" value="YjgF-like"/>
    <property type="match status" value="1"/>
</dbReference>
<dbReference type="Gene3D" id="3.30.1330.40">
    <property type="entry name" value="RutC-like"/>
    <property type="match status" value="1"/>
</dbReference>
<dbReference type="EMBL" id="JAPDRN010000067">
    <property type="protein sequence ID" value="KAJ9629243.1"/>
    <property type="molecule type" value="Genomic_DNA"/>
</dbReference>
<dbReference type="GO" id="GO:0005829">
    <property type="term" value="C:cytosol"/>
    <property type="evidence" value="ECO:0007669"/>
    <property type="project" value="TreeGrafter"/>
</dbReference>
<evidence type="ECO:0000313" key="2">
    <source>
        <dbReference type="Proteomes" id="UP001172681"/>
    </source>
</evidence>
<dbReference type="AlphaFoldDB" id="A0AA38XZD7"/>
<comment type="caution">
    <text evidence="1">The sequence shown here is derived from an EMBL/GenBank/DDBJ whole genome shotgun (WGS) entry which is preliminary data.</text>
</comment>